<gene>
    <name evidence="7" type="ORF">ITI46_15760</name>
</gene>
<proteinExistence type="predicted"/>
<dbReference type="EMBL" id="JADKMA010000070">
    <property type="protein sequence ID" value="MBO8193112.1"/>
    <property type="molecule type" value="Genomic_DNA"/>
</dbReference>
<name>A0ABS3XCK7_9ACTN</name>
<dbReference type="InterPro" id="IPR025996">
    <property type="entry name" value="MT1864/Rv1816-like_C"/>
</dbReference>
<dbReference type="PANTHER" id="PTHR30055:SF234">
    <property type="entry name" value="HTH-TYPE TRANSCRIPTIONAL REGULATOR BETI"/>
    <property type="match status" value="1"/>
</dbReference>
<dbReference type="InterPro" id="IPR036271">
    <property type="entry name" value="Tet_transcr_reg_TetR-rel_C_sf"/>
</dbReference>
<keyword evidence="3" id="KW-0804">Transcription</keyword>
<dbReference type="RefSeq" id="WP_209240174.1">
    <property type="nucleotide sequence ID" value="NZ_JADKMA010000070.1"/>
</dbReference>
<dbReference type="PANTHER" id="PTHR30055">
    <property type="entry name" value="HTH-TYPE TRANSCRIPTIONAL REGULATOR RUTR"/>
    <property type="match status" value="1"/>
</dbReference>
<reference evidence="7 8" key="1">
    <citation type="submission" date="2020-11" db="EMBL/GenBank/DDBJ databases">
        <title>Streptomyces spirodelae sp. nov., isolated from duckweed.</title>
        <authorList>
            <person name="Saimee Y."/>
            <person name="Duangmal K."/>
        </authorList>
    </citation>
    <scope>NUCLEOTIDE SEQUENCE [LARGE SCALE GENOMIC DNA]</scope>
    <source>
        <strain evidence="7 8">S16-07</strain>
    </source>
</reference>
<evidence type="ECO:0000256" key="2">
    <source>
        <dbReference type="ARBA" id="ARBA00023125"/>
    </source>
</evidence>
<feature type="DNA-binding region" description="H-T-H motif" evidence="4">
    <location>
        <begin position="58"/>
        <end position="77"/>
    </location>
</feature>
<dbReference type="InterPro" id="IPR001647">
    <property type="entry name" value="HTH_TetR"/>
</dbReference>
<feature type="region of interest" description="Disordered" evidence="5">
    <location>
        <begin position="1"/>
        <end position="31"/>
    </location>
</feature>
<evidence type="ECO:0000256" key="4">
    <source>
        <dbReference type="PROSITE-ProRule" id="PRU00335"/>
    </source>
</evidence>
<protein>
    <submittedName>
        <fullName evidence="7">TetR/AcrR family transcriptional regulator</fullName>
    </submittedName>
</protein>
<dbReference type="SUPFAM" id="SSF48498">
    <property type="entry name" value="Tetracyclin repressor-like, C-terminal domain"/>
    <property type="match status" value="1"/>
</dbReference>
<dbReference type="Gene3D" id="1.10.357.10">
    <property type="entry name" value="Tetracycline Repressor, domain 2"/>
    <property type="match status" value="1"/>
</dbReference>
<dbReference type="InterPro" id="IPR009057">
    <property type="entry name" value="Homeodomain-like_sf"/>
</dbReference>
<dbReference type="PROSITE" id="PS50977">
    <property type="entry name" value="HTH_TETR_2"/>
    <property type="match status" value="1"/>
</dbReference>
<keyword evidence="8" id="KW-1185">Reference proteome</keyword>
<evidence type="ECO:0000313" key="7">
    <source>
        <dbReference type="EMBL" id="MBO8193112.1"/>
    </source>
</evidence>
<dbReference type="Proteomes" id="UP001519064">
    <property type="component" value="Unassembled WGS sequence"/>
</dbReference>
<keyword evidence="2 4" id="KW-0238">DNA-binding</keyword>
<dbReference type="Pfam" id="PF00440">
    <property type="entry name" value="TetR_N"/>
    <property type="match status" value="1"/>
</dbReference>
<dbReference type="InterPro" id="IPR050109">
    <property type="entry name" value="HTH-type_TetR-like_transc_reg"/>
</dbReference>
<keyword evidence="1" id="KW-0805">Transcription regulation</keyword>
<dbReference type="PRINTS" id="PR00455">
    <property type="entry name" value="HTHTETR"/>
</dbReference>
<dbReference type="Pfam" id="PF13305">
    <property type="entry name" value="TetR_C_33"/>
    <property type="match status" value="1"/>
</dbReference>
<evidence type="ECO:0000259" key="6">
    <source>
        <dbReference type="PROSITE" id="PS50977"/>
    </source>
</evidence>
<evidence type="ECO:0000256" key="5">
    <source>
        <dbReference type="SAM" id="MobiDB-lite"/>
    </source>
</evidence>
<sequence length="240" mass="25305">MHANTEATPGGAAGDPSAPAAAAAGRRGKGRYHHGDLRNALIQAAIELAAEGGPDAVVLRAAARKVGVSATAAYRHFENHSDLLGAVKEHGQQRLVACMEAGGREVHGEGPEATRQRMKGLGRGYIQFARTEPGLYRTAFCRKALGVLGITEEGAIVEGDEEPGWEARSFEMLSETLDEAVAVGLITPERRPGAELSAWAMVHGAAMLFLDGPLDVLPEEEAGYVIERVLHDVLAGLMAP</sequence>
<evidence type="ECO:0000256" key="1">
    <source>
        <dbReference type="ARBA" id="ARBA00023015"/>
    </source>
</evidence>
<organism evidence="7 8">
    <name type="scientific">Streptomyces oryzae</name>
    <dbReference type="NCBI Taxonomy" id="1434886"/>
    <lineage>
        <taxon>Bacteria</taxon>
        <taxon>Bacillati</taxon>
        <taxon>Actinomycetota</taxon>
        <taxon>Actinomycetes</taxon>
        <taxon>Kitasatosporales</taxon>
        <taxon>Streptomycetaceae</taxon>
        <taxon>Streptomyces</taxon>
    </lineage>
</organism>
<evidence type="ECO:0000313" key="8">
    <source>
        <dbReference type="Proteomes" id="UP001519064"/>
    </source>
</evidence>
<feature type="compositionally biased region" description="Low complexity" evidence="5">
    <location>
        <begin position="7"/>
        <end position="25"/>
    </location>
</feature>
<feature type="domain" description="HTH tetR-type" evidence="6">
    <location>
        <begin position="35"/>
        <end position="95"/>
    </location>
</feature>
<dbReference type="SUPFAM" id="SSF46689">
    <property type="entry name" value="Homeodomain-like"/>
    <property type="match status" value="1"/>
</dbReference>
<comment type="caution">
    <text evidence="7">The sequence shown here is derived from an EMBL/GenBank/DDBJ whole genome shotgun (WGS) entry which is preliminary data.</text>
</comment>
<evidence type="ECO:0000256" key="3">
    <source>
        <dbReference type="ARBA" id="ARBA00023163"/>
    </source>
</evidence>
<accession>A0ABS3XCK7</accession>